<proteinExistence type="predicted"/>
<dbReference type="SUPFAM" id="SSF56935">
    <property type="entry name" value="Porins"/>
    <property type="match status" value="1"/>
</dbReference>
<protein>
    <recommendedName>
        <fullName evidence="4">Outer membrane protein beta-barrel domain-containing protein</fullName>
    </recommendedName>
</protein>
<evidence type="ECO:0000313" key="2">
    <source>
        <dbReference type="EMBL" id="BCD97233.1"/>
    </source>
</evidence>
<dbReference type="KEGG" id="marq:MARGE09_P1434"/>
<dbReference type="EMBL" id="AP023086">
    <property type="protein sequence ID" value="BCD97233.1"/>
    <property type="molecule type" value="Genomic_DNA"/>
</dbReference>
<evidence type="ECO:0000313" key="3">
    <source>
        <dbReference type="Proteomes" id="UP001320119"/>
    </source>
</evidence>
<evidence type="ECO:0000256" key="1">
    <source>
        <dbReference type="SAM" id="SignalP"/>
    </source>
</evidence>
<feature type="signal peptide" evidence="1">
    <location>
        <begin position="1"/>
        <end position="37"/>
    </location>
</feature>
<organism evidence="2 3">
    <name type="scientific">Marinagarivorans cellulosilyticus</name>
    <dbReference type="NCBI Taxonomy" id="2721545"/>
    <lineage>
        <taxon>Bacteria</taxon>
        <taxon>Pseudomonadati</taxon>
        <taxon>Pseudomonadota</taxon>
        <taxon>Gammaproteobacteria</taxon>
        <taxon>Cellvibrionales</taxon>
        <taxon>Cellvibrionaceae</taxon>
        <taxon>Marinagarivorans</taxon>
    </lineage>
</organism>
<name>A0AAN2BJQ2_9GAMM</name>
<feature type="chain" id="PRO_5042942776" description="Outer membrane protein beta-barrel domain-containing protein" evidence="1">
    <location>
        <begin position="38"/>
        <end position="210"/>
    </location>
</feature>
<accession>A0AAN2BJQ2</accession>
<dbReference type="RefSeq" id="WP_236986707.1">
    <property type="nucleotide sequence ID" value="NZ_AP023086.1"/>
</dbReference>
<reference evidence="2 3" key="1">
    <citation type="journal article" date="2022" name="IScience">
        <title>An ultrasensitive nanofiber-based assay for enzymatic hydrolysis and deep-sea microbial degradation of cellulose.</title>
        <authorList>
            <person name="Tsudome M."/>
            <person name="Tachioka M."/>
            <person name="Miyazaki M."/>
            <person name="Uchimura K."/>
            <person name="Tsuda M."/>
            <person name="Takaki Y."/>
            <person name="Deguchi S."/>
        </authorList>
    </citation>
    <scope>NUCLEOTIDE SEQUENCE [LARGE SCALE GENOMIC DNA]</scope>
    <source>
        <strain evidence="2 3">GE09</strain>
    </source>
</reference>
<keyword evidence="1" id="KW-0732">Signal</keyword>
<evidence type="ECO:0008006" key="4">
    <source>
        <dbReference type="Google" id="ProtNLM"/>
    </source>
</evidence>
<gene>
    <name evidence="2" type="ORF">MARGE09_P1434</name>
</gene>
<dbReference type="AlphaFoldDB" id="A0AAN2BJQ2"/>
<keyword evidence="3" id="KW-1185">Reference proteome</keyword>
<sequence>MKNAVFNPNTYSTNKIRSLFAGAALVAGGFSGSLVYAQNANNPHTDNTHRPSYNYLGLRYLSQNLDDFDCNQDGLVLDASITLTDGFYVTGDYTDVSGDEGCGSSTLKAGMGYRHPWGDYWHMYGVVSFADSDYDGGGGDSGPVAAAGLRGYLRQRLEGYVELEHSTLGDGDLTASLGGAYHFTRAFALTGDVGFSGDQNSLALGARYHF</sequence>
<dbReference type="Proteomes" id="UP001320119">
    <property type="component" value="Chromosome"/>
</dbReference>